<keyword evidence="5" id="KW-0804">Transcription</keyword>
<dbReference type="eggNOG" id="COG1595">
    <property type="taxonomic scope" value="Bacteria"/>
</dbReference>
<proteinExistence type="inferred from homology"/>
<feature type="domain" description="RNA polymerase sigma-70 region 2" evidence="6">
    <location>
        <begin position="29"/>
        <end position="92"/>
    </location>
</feature>
<keyword evidence="4" id="KW-0238">DNA-binding</keyword>
<evidence type="ECO:0000259" key="6">
    <source>
        <dbReference type="Pfam" id="PF04542"/>
    </source>
</evidence>
<dbReference type="InterPro" id="IPR014284">
    <property type="entry name" value="RNA_pol_sigma-70_dom"/>
</dbReference>
<accession>C8X8P4</accession>
<dbReference type="HOGENOM" id="CLU_1407472_0_0_11"/>
<dbReference type="KEGG" id="nml:Namu_2753"/>
<dbReference type="InParanoid" id="C8X8P4"/>
<dbReference type="PANTHER" id="PTHR43133:SF8">
    <property type="entry name" value="RNA POLYMERASE SIGMA FACTOR HI_1459-RELATED"/>
    <property type="match status" value="1"/>
</dbReference>
<dbReference type="SUPFAM" id="SSF88946">
    <property type="entry name" value="Sigma2 domain of RNA polymerase sigma factors"/>
    <property type="match status" value="1"/>
</dbReference>
<dbReference type="EMBL" id="CP001737">
    <property type="protein sequence ID" value="ACV79099.1"/>
    <property type="molecule type" value="Genomic_DNA"/>
</dbReference>
<dbReference type="Proteomes" id="UP000002218">
    <property type="component" value="Chromosome"/>
</dbReference>
<dbReference type="InterPro" id="IPR013324">
    <property type="entry name" value="RNA_pol_sigma_r3/r4-like"/>
</dbReference>
<keyword evidence="3" id="KW-0731">Sigma factor</keyword>
<evidence type="ECO:0000256" key="1">
    <source>
        <dbReference type="ARBA" id="ARBA00010641"/>
    </source>
</evidence>
<dbReference type="OrthoDB" id="4990598at2"/>
<organism evidence="7 8">
    <name type="scientific">Nakamurella multipartita (strain ATCC 700099 / DSM 44233 / CIP 104796 / JCM 9543 / NBRC 105858 / Y-104)</name>
    <name type="common">Microsphaera multipartita</name>
    <dbReference type="NCBI Taxonomy" id="479431"/>
    <lineage>
        <taxon>Bacteria</taxon>
        <taxon>Bacillati</taxon>
        <taxon>Actinomycetota</taxon>
        <taxon>Actinomycetes</taxon>
        <taxon>Nakamurellales</taxon>
        <taxon>Nakamurellaceae</taxon>
        <taxon>Nakamurella</taxon>
    </lineage>
</organism>
<dbReference type="NCBIfam" id="TIGR02937">
    <property type="entry name" value="sigma70-ECF"/>
    <property type="match status" value="1"/>
</dbReference>
<dbReference type="GO" id="GO:0016987">
    <property type="term" value="F:sigma factor activity"/>
    <property type="evidence" value="ECO:0007669"/>
    <property type="project" value="UniProtKB-KW"/>
</dbReference>
<dbReference type="AlphaFoldDB" id="C8X8P4"/>
<protein>
    <submittedName>
        <fullName evidence="7">RNA polymerase, sigma-24 subunit, ECF subfamily</fullName>
    </submittedName>
</protein>
<gene>
    <name evidence="7" type="ordered locus">Namu_2753</name>
</gene>
<dbReference type="Gene3D" id="1.10.1740.10">
    <property type="match status" value="1"/>
</dbReference>
<name>C8X8P4_NAKMY</name>
<reference evidence="7 8" key="2">
    <citation type="journal article" date="2010" name="Stand. Genomic Sci.">
        <title>Complete genome sequence of Nakamurella multipartita type strain (Y-104).</title>
        <authorList>
            <person name="Tice H."/>
            <person name="Mayilraj S."/>
            <person name="Sims D."/>
            <person name="Lapidus A."/>
            <person name="Nolan M."/>
            <person name="Lucas S."/>
            <person name="Glavina Del Rio T."/>
            <person name="Copeland A."/>
            <person name="Cheng J.F."/>
            <person name="Meincke L."/>
            <person name="Bruce D."/>
            <person name="Goodwin L."/>
            <person name="Pitluck S."/>
            <person name="Ivanova N."/>
            <person name="Mavromatis K."/>
            <person name="Ovchinnikova G."/>
            <person name="Pati A."/>
            <person name="Chen A."/>
            <person name="Palaniappan K."/>
            <person name="Land M."/>
            <person name="Hauser L."/>
            <person name="Chang Y.J."/>
            <person name="Jeffries C.D."/>
            <person name="Detter J.C."/>
            <person name="Brettin T."/>
            <person name="Rohde M."/>
            <person name="Goker M."/>
            <person name="Bristow J."/>
            <person name="Eisen J.A."/>
            <person name="Markowitz V."/>
            <person name="Hugenholtz P."/>
            <person name="Kyrpides N.C."/>
            <person name="Klenk H.P."/>
            <person name="Chen F."/>
        </authorList>
    </citation>
    <scope>NUCLEOTIDE SEQUENCE [LARGE SCALE GENOMIC DNA]</scope>
    <source>
        <strain evidence="8">ATCC 700099 / DSM 44233 / CIP 104796 / JCM 9543 / NBRC 105858 / Y-104</strain>
    </source>
</reference>
<keyword evidence="8" id="KW-1185">Reference proteome</keyword>
<dbReference type="InterPro" id="IPR039425">
    <property type="entry name" value="RNA_pol_sigma-70-like"/>
</dbReference>
<dbReference type="Pfam" id="PF04542">
    <property type="entry name" value="Sigma70_r2"/>
    <property type="match status" value="1"/>
</dbReference>
<dbReference type="GO" id="GO:0006352">
    <property type="term" value="P:DNA-templated transcription initiation"/>
    <property type="evidence" value="ECO:0007669"/>
    <property type="project" value="InterPro"/>
</dbReference>
<dbReference type="SUPFAM" id="SSF88659">
    <property type="entry name" value="Sigma3 and sigma4 domains of RNA polymerase sigma factors"/>
    <property type="match status" value="1"/>
</dbReference>
<reference evidence="8" key="1">
    <citation type="submission" date="2009-09" db="EMBL/GenBank/DDBJ databases">
        <title>The complete genome of Nakamurella multipartita DSM 44233.</title>
        <authorList>
            <consortium name="US DOE Joint Genome Institute (JGI-PGF)"/>
            <person name="Lucas S."/>
            <person name="Copeland A."/>
            <person name="Lapidus A."/>
            <person name="Glavina del Rio T."/>
            <person name="Dalin E."/>
            <person name="Tice H."/>
            <person name="Bruce D."/>
            <person name="Goodwin L."/>
            <person name="Pitluck S."/>
            <person name="Kyrpides N."/>
            <person name="Mavromatis K."/>
            <person name="Ivanova N."/>
            <person name="Ovchinnikova G."/>
            <person name="Sims D."/>
            <person name="Meincke L."/>
            <person name="Brettin T."/>
            <person name="Detter J.C."/>
            <person name="Han C."/>
            <person name="Larimer F."/>
            <person name="Land M."/>
            <person name="Hauser L."/>
            <person name="Markowitz V."/>
            <person name="Cheng J.-F."/>
            <person name="Hugenholtz P."/>
            <person name="Woyke T."/>
            <person name="Wu D."/>
            <person name="Klenk H.-P."/>
            <person name="Eisen J.A."/>
        </authorList>
    </citation>
    <scope>NUCLEOTIDE SEQUENCE [LARGE SCALE GENOMIC DNA]</scope>
    <source>
        <strain evidence="8">ATCC 700099 / DSM 44233 / CIP 104796 / JCM 9543 / NBRC 105858 / Y-104</strain>
    </source>
</reference>
<comment type="similarity">
    <text evidence="1">Belongs to the sigma-70 factor family. ECF subfamily.</text>
</comment>
<evidence type="ECO:0000313" key="7">
    <source>
        <dbReference type="EMBL" id="ACV79099.1"/>
    </source>
</evidence>
<evidence type="ECO:0000256" key="3">
    <source>
        <dbReference type="ARBA" id="ARBA00023082"/>
    </source>
</evidence>
<sequence>METGVARNGQHQSATADIGDSATELAEAFRRHHRTLRRYAATFRVPGMTADDLVAEAALRILKSPTRDSIHHQVGYLRTVIRNVAIERSARERPLVFVPDTRILERGISTPDDDSGAPTEEIRAAFRSLPPRWRLVLFRLIVAGDPIHELASELQLSPNALRSLAHRARIGLRDALVHAGPGSPAKWATACGR</sequence>
<dbReference type="GO" id="GO:0003677">
    <property type="term" value="F:DNA binding"/>
    <property type="evidence" value="ECO:0007669"/>
    <property type="project" value="UniProtKB-KW"/>
</dbReference>
<dbReference type="InterPro" id="IPR036388">
    <property type="entry name" value="WH-like_DNA-bd_sf"/>
</dbReference>
<dbReference type="STRING" id="479431.Namu_2753"/>
<keyword evidence="2" id="KW-0805">Transcription regulation</keyword>
<evidence type="ECO:0000313" key="8">
    <source>
        <dbReference type="Proteomes" id="UP000002218"/>
    </source>
</evidence>
<dbReference type="RefSeq" id="WP_015747978.1">
    <property type="nucleotide sequence ID" value="NC_013235.1"/>
</dbReference>
<evidence type="ECO:0000256" key="5">
    <source>
        <dbReference type="ARBA" id="ARBA00023163"/>
    </source>
</evidence>
<dbReference type="InterPro" id="IPR013325">
    <property type="entry name" value="RNA_pol_sigma_r2"/>
</dbReference>
<dbReference type="InterPro" id="IPR007627">
    <property type="entry name" value="RNA_pol_sigma70_r2"/>
</dbReference>
<evidence type="ECO:0000256" key="4">
    <source>
        <dbReference type="ARBA" id="ARBA00023125"/>
    </source>
</evidence>
<dbReference type="PANTHER" id="PTHR43133">
    <property type="entry name" value="RNA POLYMERASE ECF-TYPE SIGMA FACTO"/>
    <property type="match status" value="1"/>
</dbReference>
<dbReference type="Gene3D" id="1.10.10.10">
    <property type="entry name" value="Winged helix-like DNA-binding domain superfamily/Winged helix DNA-binding domain"/>
    <property type="match status" value="1"/>
</dbReference>
<evidence type="ECO:0000256" key="2">
    <source>
        <dbReference type="ARBA" id="ARBA00023015"/>
    </source>
</evidence>